<dbReference type="GO" id="GO:0000150">
    <property type="term" value="F:DNA strand exchange activity"/>
    <property type="evidence" value="ECO:0007669"/>
    <property type="project" value="InterPro"/>
</dbReference>
<dbReference type="PROSITE" id="PS51736">
    <property type="entry name" value="RECOMBINASES_3"/>
    <property type="match status" value="1"/>
</dbReference>
<dbReference type="Gene3D" id="3.90.1750.20">
    <property type="entry name" value="Putative Large Serine Recombinase, Chain B, Domain 2"/>
    <property type="match status" value="1"/>
</dbReference>
<sequence>MIRTAIYNRYSTDLQNDASNEDQERENRKLAGALGLDVVCVYSDDALSGSSLKRPGMQRLIADVRARRIDMVIAEGLHRISRDLADTAHFCKLARFSGVRIWTRLENEIGDIHVAIKGTMNALYLTELAEMTRRGQKGRILQGRSAGGISYGYRKRAGFHADGTPITGERNVDLGEAEVVLRIFKDYANGLSPKQIASALNREGVVGPRGGAWGASTINGNKTRGTGILNNELYVGRLVWNRQRFVKDPDTDKRQARPNAPDECIVEPVPDLRIVDDALWASVKDRQKATAVEGEGGGMWSHRRPRHLFSGMMTCGACGGGFSKISRDRFGCSTARNKGDSVCANRRTIKCETVEAAVLHGLAEHLMDPELVTLFCEEYTREANRLRDEAASGLDEVTRKLAATRREQERLVKALREGVPADVVKAEMWKLDAQAKALEAEIGATKDPDPVRLHPSMADVYRSEVRALVSKLSDPAAAVEAAEAVRRLVDRIVLRPDPEAQGGLAIDLEGALAGILALAAGGKPPPERQVKLVAGAGFEPATFRL</sequence>
<evidence type="ECO:0000313" key="3">
    <source>
        <dbReference type="EMBL" id="GGK51800.1"/>
    </source>
</evidence>
<dbReference type="PANTHER" id="PTHR30461:SF23">
    <property type="entry name" value="DNA RECOMBINASE-RELATED"/>
    <property type="match status" value="1"/>
</dbReference>
<keyword evidence="4" id="KW-1185">Reference proteome</keyword>
<dbReference type="PANTHER" id="PTHR30461">
    <property type="entry name" value="DNA-INVERTASE FROM LAMBDOID PROPHAGE"/>
    <property type="match status" value="1"/>
</dbReference>
<evidence type="ECO:0000256" key="1">
    <source>
        <dbReference type="SAM" id="Coils"/>
    </source>
</evidence>
<dbReference type="Pfam" id="PF00239">
    <property type="entry name" value="Resolvase"/>
    <property type="match status" value="1"/>
</dbReference>
<dbReference type="InterPro" id="IPR011109">
    <property type="entry name" value="DNA_bind_recombinase_dom"/>
</dbReference>
<proteinExistence type="predicted"/>
<dbReference type="Proteomes" id="UP000600449">
    <property type="component" value="Unassembled WGS sequence"/>
</dbReference>
<feature type="domain" description="Resolvase/invertase-type recombinase catalytic" evidence="2">
    <location>
        <begin position="3"/>
        <end position="151"/>
    </location>
</feature>
<dbReference type="Pfam" id="PF13408">
    <property type="entry name" value="Zn_ribbon_recom"/>
    <property type="match status" value="1"/>
</dbReference>
<protein>
    <submittedName>
        <fullName evidence="3">Resolvase</fullName>
    </submittedName>
</protein>
<name>A0A917QI85_9HYPH</name>
<feature type="coiled-coil region" evidence="1">
    <location>
        <begin position="376"/>
        <end position="441"/>
    </location>
</feature>
<dbReference type="SMART" id="SM00857">
    <property type="entry name" value="Resolvase"/>
    <property type="match status" value="1"/>
</dbReference>
<dbReference type="InterPro" id="IPR038109">
    <property type="entry name" value="DNA_bind_recomb_sf"/>
</dbReference>
<dbReference type="InterPro" id="IPR036162">
    <property type="entry name" value="Resolvase-like_N_sf"/>
</dbReference>
<accession>A0A917QI85</accession>
<evidence type="ECO:0000313" key="4">
    <source>
        <dbReference type="Proteomes" id="UP000600449"/>
    </source>
</evidence>
<dbReference type="InterPro" id="IPR006119">
    <property type="entry name" value="Resolv_N"/>
</dbReference>
<reference evidence="3 4" key="1">
    <citation type="journal article" date="2014" name="Int. J. Syst. Evol. Microbiol.">
        <title>Complete genome sequence of Corynebacterium casei LMG S-19264T (=DSM 44701T), isolated from a smear-ripened cheese.</title>
        <authorList>
            <consortium name="US DOE Joint Genome Institute (JGI-PGF)"/>
            <person name="Walter F."/>
            <person name="Albersmeier A."/>
            <person name="Kalinowski J."/>
            <person name="Ruckert C."/>
        </authorList>
    </citation>
    <scope>NUCLEOTIDE SEQUENCE [LARGE SCALE GENOMIC DNA]</scope>
    <source>
        <strain evidence="3 4">CGMCC 1.9161</strain>
    </source>
</reference>
<dbReference type="EMBL" id="BMMF01000015">
    <property type="protein sequence ID" value="GGK51800.1"/>
    <property type="molecule type" value="Genomic_DNA"/>
</dbReference>
<keyword evidence="1" id="KW-0175">Coiled coil</keyword>
<evidence type="ECO:0000259" key="2">
    <source>
        <dbReference type="PROSITE" id="PS51736"/>
    </source>
</evidence>
<dbReference type="AlphaFoldDB" id="A0A917QI85"/>
<dbReference type="RefSeq" id="WP_244645641.1">
    <property type="nucleotide sequence ID" value="NZ_BMMF01000015.1"/>
</dbReference>
<dbReference type="Pfam" id="PF07508">
    <property type="entry name" value="Recombinase"/>
    <property type="match status" value="1"/>
</dbReference>
<dbReference type="InterPro" id="IPR025827">
    <property type="entry name" value="Zn_ribbon_recom_dom"/>
</dbReference>
<dbReference type="Gene3D" id="3.40.50.1390">
    <property type="entry name" value="Resolvase, N-terminal catalytic domain"/>
    <property type="match status" value="1"/>
</dbReference>
<organism evidence="3 4">
    <name type="scientific">Salinarimonas ramus</name>
    <dbReference type="NCBI Taxonomy" id="690164"/>
    <lineage>
        <taxon>Bacteria</taxon>
        <taxon>Pseudomonadati</taxon>
        <taxon>Pseudomonadota</taxon>
        <taxon>Alphaproteobacteria</taxon>
        <taxon>Hyphomicrobiales</taxon>
        <taxon>Salinarimonadaceae</taxon>
        <taxon>Salinarimonas</taxon>
    </lineage>
</organism>
<gene>
    <name evidence="3" type="ORF">GCM10011322_43550</name>
</gene>
<comment type="caution">
    <text evidence="3">The sequence shown here is derived from an EMBL/GenBank/DDBJ whole genome shotgun (WGS) entry which is preliminary data.</text>
</comment>
<dbReference type="InterPro" id="IPR050639">
    <property type="entry name" value="SSR_resolvase"/>
</dbReference>
<dbReference type="CDD" id="cd00338">
    <property type="entry name" value="Ser_Recombinase"/>
    <property type="match status" value="1"/>
</dbReference>
<dbReference type="GO" id="GO:0003677">
    <property type="term" value="F:DNA binding"/>
    <property type="evidence" value="ECO:0007669"/>
    <property type="project" value="InterPro"/>
</dbReference>
<dbReference type="SUPFAM" id="SSF53041">
    <property type="entry name" value="Resolvase-like"/>
    <property type="match status" value="1"/>
</dbReference>